<evidence type="ECO:0000313" key="3">
    <source>
        <dbReference type="Proteomes" id="UP000009138"/>
    </source>
</evidence>
<dbReference type="SUPFAM" id="SSF56672">
    <property type="entry name" value="DNA/RNA polymerases"/>
    <property type="match status" value="1"/>
</dbReference>
<dbReference type="eggNOG" id="KOG1075">
    <property type="taxonomic scope" value="Eukaryota"/>
</dbReference>
<dbReference type="Proteomes" id="UP000009138">
    <property type="component" value="Unassembled WGS sequence"/>
</dbReference>
<name>I1BT15_RHIO9</name>
<keyword evidence="3" id="KW-1185">Reference proteome</keyword>
<sequence length="1068" mass="120482">MDMFDCRVASDVTYIQPSWSDQFLVTSHFALRSPTHATILGKGVWRAHPRLASSETFQALVAHTVFTTVSTFDPHMSPQDKWDKVKTSVAQAAKSFSRRSAFTLTKAESLLHRKRSGIVNRLAANASLLPSLTPQLSIVESQLASIQQYHTETLALRAGIRWREQGELSAGYLKRTAAQRQTHQIMKQLLHPVTSTLCSTTEEMIHASVSFYGNLYSPDPIDDNAVEDLLSTLPSSLCLSDSDQRFLANSFTYDALLDGVSRCPKRGSPGLDGLQYEILRLIFIHPSCRDLLLQVYNDALSKGIFPASWFGTSVSLLPKKGDLKDLKNWRPISLINTDAKVFTRLLNARIVKCASKLINPYQTGFLGGRFIADNGLLVKLIMEHARLTSSTAIGLLLDQEKAYDRVHPAYLCQVLHRFGFPSSIVNSLSTLFFNTNLHLNINGFLSPPIPQRRGLRQGDPISPVLFNLAFEPLLRRILSSPHVSGFQLPRSVCSPPDLESRSKVKLLAYADDVVCFLNDPHELNILHEHLNIYAKASNAKRIWRTPLLQQQIHSWHDSSSRDPVIYLGFPLHSSIAQHDTYLTSLLSKITTGMQLHSHRSLSVRGRVTILNSLILSKLWHVLRILSVPNLFFKKLKSQISGFVSAKRSPRVSFETMCFPRNKGGLGVLNPHIQQSALQLRWLLPLLHDRPCSPTSDFWHHRSLQSSVAFVFPSLRPKALTQSSDGVFSLFFTAVDNLPHLFDQVVINPQTALCLKLGDVSVFSSSCPLPKSMAQLPCSLAYKFDSTKGRLQPKLPAEISIHPYLTKRFLKWVRLDQLKLQPFFIRAFLRPASSFTSVTHSLVDMSPFLVTVSLVDHPGVRLRLTSRRYRRLCCPSESFSSLYPNLTSSKWLALWRFPLRPQSCDIWYRLLHNKLPCRSNLYWTSKICHICTAPEETPSHFLLECPRKLAVWSSLWVSQFEQPFSTYSLRCALFLLQFPTCRPTAIQEPSIFFGSILLAVWRNHWSSIFDQRPFTTSATISSTNQLLSASLQELLISDGISPVPLPHLILPCSSSRRRSHTYTGDLSFN</sequence>
<dbReference type="RefSeq" id="XP_067514741.1">
    <property type="nucleotide sequence ID" value="XM_067658640.1"/>
</dbReference>
<dbReference type="InParanoid" id="I1BT15"/>
<dbReference type="InterPro" id="IPR043502">
    <property type="entry name" value="DNA/RNA_pol_sf"/>
</dbReference>
<evidence type="ECO:0000313" key="2">
    <source>
        <dbReference type="EMBL" id="EIE79345.1"/>
    </source>
</evidence>
<accession>I1BT15</accession>
<dbReference type="PANTHER" id="PTHR31635:SF196">
    <property type="entry name" value="REVERSE TRANSCRIPTASE DOMAIN-CONTAINING PROTEIN-RELATED"/>
    <property type="match status" value="1"/>
</dbReference>
<dbReference type="Pfam" id="PF00078">
    <property type="entry name" value="RVT_1"/>
    <property type="match status" value="1"/>
</dbReference>
<dbReference type="VEuPathDB" id="FungiDB:RO3G_04050"/>
<dbReference type="PROSITE" id="PS50878">
    <property type="entry name" value="RT_POL"/>
    <property type="match status" value="1"/>
</dbReference>
<feature type="domain" description="Reverse transcriptase" evidence="1">
    <location>
        <begin position="298"/>
        <end position="571"/>
    </location>
</feature>
<proteinExistence type="predicted"/>
<dbReference type="AlphaFoldDB" id="I1BT15"/>
<protein>
    <recommendedName>
        <fullName evidence="1">Reverse transcriptase domain-containing protein</fullName>
    </recommendedName>
</protein>
<dbReference type="InterPro" id="IPR000477">
    <property type="entry name" value="RT_dom"/>
</dbReference>
<dbReference type="GeneID" id="93611021"/>
<dbReference type="STRING" id="246409.I1BT15"/>
<dbReference type="CDD" id="cd01650">
    <property type="entry name" value="RT_nLTR_like"/>
    <property type="match status" value="1"/>
</dbReference>
<dbReference type="EMBL" id="CH476733">
    <property type="protein sequence ID" value="EIE79345.1"/>
    <property type="molecule type" value="Genomic_DNA"/>
</dbReference>
<gene>
    <name evidence="2" type="ORF">RO3G_04050</name>
</gene>
<dbReference type="PANTHER" id="PTHR31635">
    <property type="entry name" value="REVERSE TRANSCRIPTASE DOMAIN-CONTAINING PROTEIN-RELATED"/>
    <property type="match status" value="1"/>
</dbReference>
<organism evidence="2 3">
    <name type="scientific">Rhizopus delemar (strain RA 99-880 / ATCC MYA-4621 / FGSC 9543 / NRRL 43880)</name>
    <name type="common">Mucormycosis agent</name>
    <name type="synonym">Rhizopus arrhizus var. delemar</name>
    <dbReference type="NCBI Taxonomy" id="246409"/>
    <lineage>
        <taxon>Eukaryota</taxon>
        <taxon>Fungi</taxon>
        <taxon>Fungi incertae sedis</taxon>
        <taxon>Mucoromycota</taxon>
        <taxon>Mucoromycotina</taxon>
        <taxon>Mucoromycetes</taxon>
        <taxon>Mucorales</taxon>
        <taxon>Mucorineae</taxon>
        <taxon>Rhizopodaceae</taxon>
        <taxon>Rhizopus</taxon>
    </lineage>
</organism>
<dbReference type="OMA" id="NDIHELY"/>
<evidence type="ECO:0000259" key="1">
    <source>
        <dbReference type="PROSITE" id="PS50878"/>
    </source>
</evidence>
<reference evidence="2 3" key="1">
    <citation type="journal article" date="2009" name="PLoS Genet.">
        <title>Genomic analysis of the basal lineage fungus Rhizopus oryzae reveals a whole-genome duplication.</title>
        <authorList>
            <person name="Ma L.-J."/>
            <person name="Ibrahim A.S."/>
            <person name="Skory C."/>
            <person name="Grabherr M.G."/>
            <person name="Burger G."/>
            <person name="Butler M."/>
            <person name="Elias M."/>
            <person name="Idnurm A."/>
            <person name="Lang B.F."/>
            <person name="Sone T."/>
            <person name="Abe A."/>
            <person name="Calvo S.E."/>
            <person name="Corrochano L.M."/>
            <person name="Engels R."/>
            <person name="Fu J."/>
            <person name="Hansberg W."/>
            <person name="Kim J.-M."/>
            <person name="Kodira C.D."/>
            <person name="Koehrsen M.J."/>
            <person name="Liu B."/>
            <person name="Miranda-Saavedra D."/>
            <person name="O'Leary S."/>
            <person name="Ortiz-Castellanos L."/>
            <person name="Poulter R."/>
            <person name="Rodriguez-Romero J."/>
            <person name="Ruiz-Herrera J."/>
            <person name="Shen Y.-Q."/>
            <person name="Zeng Q."/>
            <person name="Galagan J."/>
            <person name="Birren B.W."/>
            <person name="Cuomo C.A."/>
            <person name="Wickes B.L."/>
        </authorList>
    </citation>
    <scope>NUCLEOTIDE SEQUENCE [LARGE SCALE GENOMIC DNA]</scope>
    <source>
        <strain evidence="3">RA 99-880 / ATCC MYA-4621 / FGSC 9543 / NRRL 43880</strain>
    </source>
</reference>